<evidence type="ECO:0000313" key="2">
    <source>
        <dbReference type="Proteomes" id="UP000030645"/>
    </source>
</evidence>
<protein>
    <submittedName>
        <fullName evidence="1">Uncharacterized protein</fullName>
    </submittedName>
</protein>
<accession>W9QZ95</accession>
<evidence type="ECO:0000313" key="1">
    <source>
        <dbReference type="EMBL" id="EXB45096.1"/>
    </source>
</evidence>
<gene>
    <name evidence="1" type="ORF">L484_019321</name>
</gene>
<name>W9QZ95_9ROSA</name>
<dbReference type="AlphaFoldDB" id="W9QZ95"/>
<sequence length="86" mass="10038">MGDQIFLMQIVYEPPGLRHVALSHFTADDSRLRMPKPNNRQRHVKCPSHAGRRLMCAPDVDWNDEITLTPKCMHLDRFTLENLVRV</sequence>
<keyword evidence="2" id="KW-1185">Reference proteome</keyword>
<proteinExistence type="predicted"/>
<organism evidence="1 2">
    <name type="scientific">Morus notabilis</name>
    <dbReference type="NCBI Taxonomy" id="981085"/>
    <lineage>
        <taxon>Eukaryota</taxon>
        <taxon>Viridiplantae</taxon>
        <taxon>Streptophyta</taxon>
        <taxon>Embryophyta</taxon>
        <taxon>Tracheophyta</taxon>
        <taxon>Spermatophyta</taxon>
        <taxon>Magnoliopsida</taxon>
        <taxon>eudicotyledons</taxon>
        <taxon>Gunneridae</taxon>
        <taxon>Pentapetalae</taxon>
        <taxon>rosids</taxon>
        <taxon>fabids</taxon>
        <taxon>Rosales</taxon>
        <taxon>Moraceae</taxon>
        <taxon>Moreae</taxon>
        <taxon>Morus</taxon>
    </lineage>
</organism>
<dbReference type="Proteomes" id="UP000030645">
    <property type="component" value="Unassembled WGS sequence"/>
</dbReference>
<dbReference type="EMBL" id="KE343890">
    <property type="protein sequence ID" value="EXB45096.1"/>
    <property type="molecule type" value="Genomic_DNA"/>
</dbReference>
<reference evidence="2" key="1">
    <citation type="submission" date="2013-01" db="EMBL/GenBank/DDBJ databases">
        <title>Draft Genome Sequence of a Mulberry Tree, Morus notabilis C.K. Schneid.</title>
        <authorList>
            <person name="He N."/>
            <person name="Zhao S."/>
        </authorList>
    </citation>
    <scope>NUCLEOTIDE SEQUENCE</scope>
</reference>